<dbReference type="CDD" id="cd00067">
    <property type="entry name" value="GAL4"/>
    <property type="match status" value="1"/>
</dbReference>
<feature type="compositionally biased region" description="Low complexity" evidence="7">
    <location>
        <begin position="95"/>
        <end position="112"/>
    </location>
</feature>
<dbReference type="PROSITE" id="PS50048">
    <property type="entry name" value="ZN2_CY6_FUNGAL_2"/>
    <property type="match status" value="1"/>
</dbReference>
<dbReference type="InterPro" id="IPR036864">
    <property type="entry name" value="Zn2-C6_fun-type_DNA-bd_sf"/>
</dbReference>
<evidence type="ECO:0000256" key="1">
    <source>
        <dbReference type="ARBA" id="ARBA00022723"/>
    </source>
</evidence>
<feature type="region of interest" description="Disordered" evidence="7">
    <location>
        <begin position="393"/>
        <end position="429"/>
    </location>
</feature>
<dbReference type="Proteomes" id="UP000248961">
    <property type="component" value="Unassembled WGS sequence"/>
</dbReference>
<dbReference type="Pfam" id="PF00172">
    <property type="entry name" value="Zn_clus"/>
    <property type="match status" value="1"/>
</dbReference>
<keyword evidence="3" id="KW-0805">Transcription regulation</keyword>
<feature type="region of interest" description="Disordered" evidence="7">
    <location>
        <begin position="341"/>
        <end position="368"/>
    </location>
</feature>
<feature type="region of interest" description="Disordered" evidence="7">
    <location>
        <begin position="53"/>
        <end position="129"/>
    </location>
</feature>
<reference evidence="9 10" key="1">
    <citation type="submission" date="2018-02" db="EMBL/GenBank/DDBJ databases">
        <title>The genomes of Aspergillus section Nigri reveals drivers in fungal speciation.</title>
        <authorList>
            <consortium name="DOE Joint Genome Institute"/>
            <person name="Vesth T.C."/>
            <person name="Nybo J."/>
            <person name="Theobald S."/>
            <person name="Brandl J."/>
            <person name="Frisvad J.C."/>
            <person name="Nielsen K.F."/>
            <person name="Lyhne E.K."/>
            <person name="Kogle M.E."/>
            <person name="Kuo A."/>
            <person name="Riley R."/>
            <person name="Clum A."/>
            <person name="Nolan M."/>
            <person name="Lipzen A."/>
            <person name="Salamov A."/>
            <person name="Henrissat B."/>
            <person name="Wiebenga A."/>
            <person name="De vries R.P."/>
            <person name="Grigoriev I.V."/>
            <person name="Mortensen U.H."/>
            <person name="Andersen M.R."/>
            <person name="Baker S.E."/>
        </authorList>
    </citation>
    <scope>NUCLEOTIDE SEQUENCE [LARGE SCALE GENOMIC DNA]</scope>
    <source>
        <strain evidence="9 10">CBS 101889</strain>
    </source>
</reference>
<feature type="compositionally biased region" description="Low complexity" evidence="7">
    <location>
        <begin position="74"/>
        <end position="84"/>
    </location>
</feature>
<dbReference type="GO" id="GO:0000981">
    <property type="term" value="F:DNA-binding transcription factor activity, RNA polymerase II-specific"/>
    <property type="evidence" value="ECO:0007669"/>
    <property type="project" value="InterPro"/>
</dbReference>
<evidence type="ECO:0000256" key="5">
    <source>
        <dbReference type="ARBA" id="ARBA00023163"/>
    </source>
</evidence>
<dbReference type="GO" id="GO:0003677">
    <property type="term" value="F:DNA binding"/>
    <property type="evidence" value="ECO:0007669"/>
    <property type="project" value="UniProtKB-KW"/>
</dbReference>
<sequence>MRSPASPRRATALHKLCDSCHACGQSKVRCSKEKPTCSRCRRRGTVCEYFAIKRPGRKPESRPDGGDSGGRQTQQQQQQQQLQLPPLPALDASRSLPSPDQSSTPTPVTTTPIIHGYPPPDTAVIGPSLSPRGLSSDLFDGTPTLHPVSWTSSTDDWTLSTALTTWCPDDLDDFFSIPVLTDPPDAFSGGGGDGLGAMAPDLILDGGPAMEQTSVAGMQEDTIYLFGPAAADLSAGAASLPGAPIPRAGGETPADEHPRRPAICQCLLDALELLKRFVAEEAAAAHAGIELDATVTGNSHATTVMTEILHCPCSQRDGYLLILLALIVWKVLDRYAAVALPQSSGSSGSSSSSSSNSSSHSEETPPPLLAGQRVLGELHGIQRVMNQLRPRLSTYQGGGQAGSGLWPHLLPTGTDASPSSPPPPVAGSLEPELHRRLSHLSSEIIRFLRQAD</sequence>
<evidence type="ECO:0000256" key="2">
    <source>
        <dbReference type="ARBA" id="ARBA00022833"/>
    </source>
</evidence>
<dbReference type="VEuPathDB" id="FungiDB:BO97DRAFT_451588"/>
<keyword evidence="2" id="KW-0862">Zinc</keyword>
<dbReference type="PANTHER" id="PTHR31069:SF31">
    <property type="entry name" value="MONODICTYPHENONE CLUSTER TRANSCRIPTION FACTOR-RELATED"/>
    <property type="match status" value="1"/>
</dbReference>
<evidence type="ECO:0000256" key="3">
    <source>
        <dbReference type="ARBA" id="ARBA00023015"/>
    </source>
</evidence>
<dbReference type="InterPro" id="IPR001138">
    <property type="entry name" value="Zn2Cys6_DnaBD"/>
</dbReference>
<feature type="compositionally biased region" description="Low complexity" evidence="7">
    <location>
        <begin position="343"/>
        <end position="359"/>
    </location>
</feature>
<keyword evidence="10" id="KW-1185">Reference proteome</keyword>
<dbReference type="SMART" id="SM00066">
    <property type="entry name" value="GAL4"/>
    <property type="match status" value="1"/>
</dbReference>
<organism evidence="9 10">
    <name type="scientific">Aspergillus homomorphus (strain CBS 101889)</name>
    <dbReference type="NCBI Taxonomy" id="1450537"/>
    <lineage>
        <taxon>Eukaryota</taxon>
        <taxon>Fungi</taxon>
        <taxon>Dikarya</taxon>
        <taxon>Ascomycota</taxon>
        <taxon>Pezizomycotina</taxon>
        <taxon>Eurotiomycetes</taxon>
        <taxon>Eurotiomycetidae</taxon>
        <taxon>Eurotiales</taxon>
        <taxon>Aspergillaceae</taxon>
        <taxon>Aspergillus</taxon>
        <taxon>Aspergillus subgen. Circumdati</taxon>
    </lineage>
</organism>
<keyword evidence="4" id="KW-0238">DNA-binding</keyword>
<dbReference type="RefSeq" id="XP_025551537.1">
    <property type="nucleotide sequence ID" value="XM_025698993.1"/>
</dbReference>
<dbReference type="GO" id="GO:0005634">
    <property type="term" value="C:nucleus"/>
    <property type="evidence" value="ECO:0007669"/>
    <property type="project" value="InterPro"/>
</dbReference>
<dbReference type="Gene3D" id="4.10.240.10">
    <property type="entry name" value="Zn(2)-C6 fungal-type DNA-binding domain"/>
    <property type="match status" value="1"/>
</dbReference>
<dbReference type="InterPro" id="IPR050675">
    <property type="entry name" value="OAF3"/>
</dbReference>
<dbReference type="GO" id="GO:0045122">
    <property type="term" value="P:aflatoxin biosynthetic process"/>
    <property type="evidence" value="ECO:0007669"/>
    <property type="project" value="InterPro"/>
</dbReference>
<dbReference type="OrthoDB" id="2943660at2759"/>
<keyword evidence="5" id="KW-0804">Transcription</keyword>
<dbReference type="PRINTS" id="PR00755">
    <property type="entry name" value="AFLATOXINBRP"/>
</dbReference>
<dbReference type="EMBL" id="KZ824283">
    <property type="protein sequence ID" value="RAL12383.1"/>
    <property type="molecule type" value="Genomic_DNA"/>
</dbReference>
<dbReference type="GO" id="GO:0008270">
    <property type="term" value="F:zinc ion binding"/>
    <property type="evidence" value="ECO:0007669"/>
    <property type="project" value="InterPro"/>
</dbReference>
<gene>
    <name evidence="9" type="ORF">BO97DRAFT_451588</name>
</gene>
<evidence type="ECO:0000256" key="6">
    <source>
        <dbReference type="ARBA" id="ARBA00023242"/>
    </source>
</evidence>
<name>A0A395HYC5_ASPHC</name>
<dbReference type="PANTHER" id="PTHR31069">
    <property type="entry name" value="OLEATE-ACTIVATED TRANSCRIPTION FACTOR 1-RELATED"/>
    <property type="match status" value="1"/>
</dbReference>
<keyword evidence="6" id="KW-0539">Nucleus</keyword>
<evidence type="ECO:0000259" key="8">
    <source>
        <dbReference type="PROSITE" id="PS50048"/>
    </source>
</evidence>
<evidence type="ECO:0000256" key="4">
    <source>
        <dbReference type="ARBA" id="ARBA00023125"/>
    </source>
</evidence>
<feature type="domain" description="Zn(2)-C6 fungal-type" evidence="8">
    <location>
        <begin position="19"/>
        <end position="49"/>
    </location>
</feature>
<dbReference type="AlphaFoldDB" id="A0A395HYC5"/>
<evidence type="ECO:0000256" key="7">
    <source>
        <dbReference type="SAM" id="MobiDB-lite"/>
    </source>
</evidence>
<dbReference type="Pfam" id="PF08493">
    <property type="entry name" value="AflR"/>
    <property type="match status" value="1"/>
</dbReference>
<evidence type="ECO:0000313" key="10">
    <source>
        <dbReference type="Proteomes" id="UP000248961"/>
    </source>
</evidence>
<keyword evidence="1" id="KW-0479">Metal-binding</keyword>
<dbReference type="GeneID" id="37203282"/>
<dbReference type="GO" id="GO:0009893">
    <property type="term" value="P:positive regulation of metabolic process"/>
    <property type="evidence" value="ECO:0007669"/>
    <property type="project" value="UniProtKB-ARBA"/>
</dbReference>
<proteinExistence type="predicted"/>
<dbReference type="InterPro" id="IPR013700">
    <property type="entry name" value="AflR"/>
</dbReference>
<dbReference type="SUPFAM" id="SSF57701">
    <property type="entry name" value="Zn2/Cys6 DNA-binding domain"/>
    <property type="match status" value="1"/>
</dbReference>
<protein>
    <recommendedName>
        <fullName evidence="8">Zn(2)-C6 fungal-type domain-containing protein</fullName>
    </recommendedName>
</protein>
<evidence type="ECO:0000313" key="9">
    <source>
        <dbReference type="EMBL" id="RAL12383.1"/>
    </source>
</evidence>
<accession>A0A395HYC5</accession>